<organism evidence="3 4">
    <name type="scientific">Hamadaea flava</name>
    <dbReference type="NCBI Taxonomy" id="1742688"/>
    <lineage>
        <taxon>Bacteria</taxon>
        <taxon>Bacillati</taxon>
        <taxon>Actinomycetota</taxon>
        <taxon>Actinomycetes</taxon>
        <taxon>Micromonosporales</taxon>
        <taxon>Micromonosporaceae</taxon>
        <taxon>Hamadaea</taxon>
    </lineage>
</organism>
<gene>
    <name evidence="3" type="ORF">ACFOZ4_40090</name>
</gene>
<evidence type="ECO:0000256" key="1">
    <source>
        <dbReference type="SAM" id="MobiDB-lite"/>
    </source>
</evidence>
<dbReference type="EMBL" id="JBHSAY010000035">
    <property type="protein sequence ID" value="MFC4136844.1"/>
    <property type="molecule type" value="Genomic_DNA"/>
</dbReference>
<dbReference type="PANTHER" id="PTHR43355">
    <property type="entry name" value="FLAVIN REDUCTASE (NADPH)"/>
    <property type="match status" value="1"/>
</dbReference>
<comment type="caution">
    <text evidence="3">The sequence shown here is derived from an EMBL/GenBank/DDBJ whole genome shotgun (WGS) entry which is preliminary data.</text>
</comment>
<dbReference type="Gene3D" id="3.40.50.720">
    <property type="entry name" value="NAD(P)-binding Rossmann-like Domain"/>
    <property type="match status" value="1"/>
</dbReference>
<evidence type="ECO:0000259" key="2">
    <source>
        <dbReference type="Pfam" id="PF13460"/>
    </source>
</evidence>
<sequence length="195" mass="20244">MLKIVVFGADGKAGSAAAAEAKSRGHQVTSLDRPDTDVTDPTVVAGGAAGHDVAIMAAADPTADPAVFFRSAAESLITGLGQAGVNRLVWMSLASLLPDANGVRLMDMDGFPAEFQPFSLAHRAALEIVRGSDLDWVAVSPAGNFDTGGQPVGAYKIKEGDLTASVTYPDLARALIDEAEREQFRRTHIGVVGAL</sequence>
<feature type="domain" description="NAD(P)-binding" evidence="2">
    <location>
        <begin position="8"/>
        <end position="179"/>
    </location>
</feature>
<dbReference type="InterPro" id="IPR051606">
    <property type="entry name" value="Polyketide_Oxido-like"/>
</dbReference>
<reference evidence="4" key="1">
    <citation type="journal article" date="2019" name="Int. J. Syst. Evol. Microbiol.">
        <title>The Global Catalogue of Microorganisms (GCM) 10K type strain sequencing project: providing services to taxonomists for standard genome sequencing and annotation.</title>
        <authorList>
            <consortium name="The Broad Institute Genomics Platform"/>
            <consortium name="The Broad Institute Genome Sequencing Center for Infectious Disease"/>
            <person name="Wu L."/>
            <person name="Ma J."/>
        </authorList>
    </citation>
    <scope>NUCLEOTIDE SEQUENCE [LARGE SCALE GENOMIC DNA]</scope>
    <source>
        <strain evidence="4">CGMCC 4.7289</strain>
    </source>
</reference>
<dbReference type="Proteomes" id="UP001595816">
    <property type="component" value="Unassembled WGS sequence"/>
</dbReference>
<proteinExistence type="predicted"/>
<dbReference type="InterPro" id="IPR036291">
    <property type="entry name" value="NAD(P)-bd_dom_sf"/>
</dbReference>
<protein>
    <submittedName>
        <fullName evidence="3">NAD(P)-dependent oxidoreductase</fullName>
    </submittedName>
</protein>
<dbReference type="SUPFAM" id="SSF51735">
    <property type="entry name" value="NAD(P)-binding Rossmann-fold domains"/>
    <property type="match status" value="1"/>
</dbReference>
<dbReference type="RefSeq" id="WP_253761988.1">
    <property type="nucleotide sequence ID" value="NZ_JAMZDZ010000001.1"/>
</dbReference>
<accession>A0ABV8M406</accession>
<dbReference type="PANTHER" id="PTHR43355:SF2">
    <property type="entry name" value="FLAVIN REDUCTASE (NADPH)"/>
    <property type="match status" value="1"/>
</dbReference>
<feature type="region of interest" description="Disordered" evidence="1">
    <location>
        <begin position="18"/>
        <end position="37"/>
    </location>
</feature>
<evidence type="ECO:0000313" key="4">
    <source>
        <dbReference type="Proteomes" id="UP001595816"/>
    </source>
</evidence>
<keyword evidence="4" id="KW-1185">Reference proteome</keyword>
<dbReference type="InterPro" id="IPR016040">
    <property type="entry name" value="NAD(P)-bd_dom"/>
</dbReference>
<evidence type="ECO:0000313" key="3">
    <source>
        <dbReference type="EMBL" id="MFC4136844.1"/>
    </source>
</evidence>
<name>A0ABV8M406_9ACTN</name>
<dbReference type="Pfam" id="PF13460">
    <property type="entry name" value="NAD_binding_10"/>
    <property type="match status" value="1"/>
</dbReference>